<evidence type="ECO:0000313" key="1">
    <source>
        <dbReference type="EMBL" id="MCX8526320.1"/>
    </source>
</evidence>
<accession>A0ABT3XXE1</accession>
<comment type="caution">
    <text evidence="1">The sequence shown here is derived from an EMBL/GenBank/DDBJ whole genome shotgun (WGS) entry which is preliminary data.</text>
</comment>
<gene>
    <name evidence="1" type="ORF">OF897_20590</name>
</gene>
<proteinExistence type="predicted"/>
<evidence type="ECO:0008006" key="3">
    <source>
        <dbReference type="Google" id="ProtNLM"/>
    </source>
</evidence>
<reference evidence="1" key="1">
    <citation type="submission" date="2022-10" db="EMBL/GenBank/DDBJ databases">
        <title>Chryseobacterium sp. nov., a novel bacterial species.</title>
        <authorList>
            <person name="Cao Y."/>
        </authorList>
    </citation>
    <scope>NUCLEOTIDE SEQUENCE</scope>
    <source>
        <strain evidence="1">CCTCC AB2015118</strain>
    </source>
</reference>
<evidence type="ECO:0000313" key="2">
    <source>
        <dbReference type="Proteomes" id="UP001073122"/>
    </source>
</evidence>
<dbReference type="EMBL" id="JAOVZW010000033">
    <property type="protein sequence ID" value="MCX8526320.1"/>
    <property type="molecule type" value="Genomic_DNA"/>
</dbReference>
<name>A0ABT3XXE1_9FLAO</name>
<protein>
    <recommendedName>
        <fullName evidence="3">TonB-dependent receptor</fullName>
    </recommendedName>
</protein>
<sequence length="61" mass="6748">MESQVIKKILIFGTMNMAAFMFAQSTETYTISPRSKTIDEVVITGNSNPKASIKPVRQSPL</sequence>
<dbReference type="RefSeq" id="WP_267267551.1">
    <property type="nucleotide sequence ID" value="NZ_JAOVZW010000033.1"/>
</dbReference>
<dbReference type="Proteomes" id="UP001073122">
    <property type="component" value="Unassembled WGS sequence"/>
</dbReference>
<keyword evidence="2" id="KW-1185">Reference proteome</keyword>
<organism evidence="1 2">
    <name type="scientific">Chryseobacterium formosus</name>
    <dbReference type="NCBI Taxonomy" id="1537363"/>
    <lineage>
        <taxon>Bacteria</taxon>
        <taxon>Pseudomonadati</taxon>
        <taxon>Bacteroidota</taxon>
        <taxon>Flavobacteriia</taxon>
        <taxon>Flavobacteriales</taxon>
        <taxon>Weeksellaceae</taxon>
        <taxon>Chryseobacterium group</taxon>
        <taxon>Chryseobacterium</taxon>
    </lineage>
</organism>